<sequence length="90" mass="10261">MFSELGLPLVFEDCRTGPPREPRAGRTDASWFERVDAEVASCLCWIGNTRQLLSGSVRQIVSALVVSREQVEAERRIELRLRRERETGNT</sequence>
<dbReference type="AlphaFoldDB" id="A0A8S9QDR5"/>
<comment type="caution">
    <text evidence="1">The sequence shown here is derived from an EMBL/GenBank/DDBJ whole genome shotgun (WGS) entry which is preliminary data.</text>
</comment>
<evidence type="ECO:0000313" key="2">
    <source>
        <dbReference type="Proteomes" id="UP000712600"/>
    </source>
</evidence>
<protein>
    <submittedName>
        <fullName evidence="1">Uncharacterized protein</fullName>
    </submittedName>
</protein>
<dbReference type="Proteomes" id="UP000712600">
    <property type="component" value="Unassembled WGS sequence"/>
</dbReference>
<proteinExistence type="predicted"/>
<evidence type="ECO:0000313" key="1">
    <source>
        <dbReference type="EMBL" id="KAF3540357.1"/>
    </source>
</evidence>
<gene>
    <name evidence="1" type="ORF">F2Q69_00018810</name>
</gene>
<name>A0A8S9QDR5_BRACR</name>
<organism evidence="1 2">
    <name type="scientific">Brassica cretica</name>
    <name type="common">Mustard</name>
    <dbReference type="NCBI Taxonomy" id="69181"/>
    <lineage>
        <taxon>Eukaryota</taxon>
        <taxon>Viridiplantae</taxon>
        <taxon>Streptophyta</taxon>
        <taxon>Embryophyta</taxon>
        <taxon>Tracheophyta</taxon>
        <taxon>Spermatophyta</taxon>
        <taxon>Magnoliopsida</taxon>
        <taxon>eudicotyledons</taxon>
        <taxon>Gunneridae</taxon>
        <taxon>Pentapetalae</taxon>
        <taxon>rosids</taxon>
        <taxon>malvids</taxon>
        <taxon>Brassicales</taxon>
        <taxon>Brassicaceae</taxon>
        <taxon>Brassiceae</taxon>
        <taxon>Brassica</taxon>
    </lineage>
</organism>
<accession>A0A8S9QDR5</accession>
<dbReference type="EMBL" id="QGKX02001290">
    <property type="protein sequence ID" value="KAF3540357.1"/>
    <property type="molecule type" value="Genomic_DNA"/>
</dbReference>
<reference evidence="1" key="1">
    <citation type="submission" date="2019-12" db="EMBL/GenBank/DDBJ databases">
        <title>Genome sequencing and annotation of Brassica cretica.</title>
        <authorList>
            <person name="Studholme D.J."/>
            <person name="Sarris P."/>
        </authorList>
    </citation>
    <scope>NUCLEOTIDE SEQUENCE</scope>
    <source>
        <strain evidence="1">PFS-109/04</strain>
        <tissue evidence="1">Leaf</tissue>
    </source>
</reference>